<dbReference type="PANTHER" id="PTHR43736">
    <property type="entry name" value="ADP-RIBOSE PYROPHOSPHATASE"/>
    <property type="match status" value="1"/>
</dbReference>
<keyword evidence="1 2" id="KW-0378">Hydrolase</keyword>
<organism evidence="4 5">
    <name type="scientific">Kolteria novifilia</name>
    <dbReference type="NCBI Taxonomy" id="2527975"/>
    <lineage>
        <taxon>Bacteria</taxon>
        <taxon>Pseudomonadati</taxon>
        <taxon>Planctomycetota</taxon>
        <taxon>Planctomycetia</taxon>
        <taxon>Kolteriales</taxon>
        <taxon>Kolteriaceae</taxon>
        <taxon>Kolteria</taxon>
    </lineage>
</organism>
<dbReference type="PANTHER" id="PTHR43736:SF1">
    <property type="entry name" value="DIHYDRONEOPTERIN TRIPHOSPHATE DIPHOSPHATASE"/>
    <property type="match status" value="1"/>
</dbReference>
<dbReference type="InterPro" id="IPR020084">
    <property type="entry name" value="NUDIX_hydrolase_CS"/>
</dbReference>
<protein>
    <submittedName>
        <fullName evidence="4">Bifunctional NMN adenylyltransferase/Nudix hydrolase</fullName>
    </submittedName>
</protein>
<keyword evidence="5" id="KW-1185">Reference proteome</keyword>
<dbReference type="RefSeq" id="WP_419193077.1">
    <property type="nucleotide sequence ID" value="NZ_CP036279.1"/>
</dbReference>
<evidence type="ECO:0000256" key="1">
    <source>
        <dbReference type="ARBA" id="ARBA00022801"/>
    </source>
</evidence>
<keyword evidence="4" id="KW-0808">Transferase</keyword>
<reference evidence="4 5" key="1">
    <citation type="submission" date="2019-02" db="EMBL/GenBank/DDBJ databases">
        <title>Deep-cultivation of Planctomycetes and their phenomic and genomic characterization uncovers novel biology.</title>
        <authorList>
            <person name="Wiegand S."/>
            <person name="Jogler M."/>
            <person name="Boedeker C."/>
            <person name="Pinto D."/>
            <person name="Vollmers J."/>
            <person name="Rivas-Marin E."/>
            <person name="Kohn T."/>
            <person name="Peeters S.H."/>
            <person name="Heuer A."/>
            <person name="Rast P."/>
            <person name="Oberbeckmann S."/>
            <person name="Bunk B."/>
            <person name="Jeske O."/>
            <person name="Meyerdierks A."/>
            <person name="Storesund J.E."/>
            <person name="Kallscheuer N."/>
            <person name="Luecker S."/>
            <person name="Lage O.M."/>
            <person name="Pohl T."/>
            <person name="Merkel B.J."/>
            <person name="Hornburger P."/>
            <person name="Mueller R.-W."/>
            <person name="Bruemmer F."/>
            <person name="Labrenz M."/>
            <person name="Spormann A.M."/>
            <person name="Op den Camp H."/>
            <person name="Overmann J."/>
            <person name="Amann R."/>
            <person name="Jetten M.S.M."/>
            <person name="Mascher T."/>
            <person name="Medema M.H."/>
            <person name="Devos D.P."/>
            <person name="Kaster A.-K."/>
            <person name="Ovreas L."/>
            <person name="Rohde M."/>
            <person name="Galperin M.Y."/>
            <person name="Jogler C."/>
        </authorList>
    </citation>
    <scope>NUCLEOTIDE SEQUENCE [LARGE SCALE GENOMIC DNA]</scope>
    <source>
        <strain evidence="4 5">Pan216</strain>
    </source>
</reference>
<keyword evidence="4" id="KW-0548">Nucleotidyltransferase</keyword>
<dbReference type="Pfam" id="PF00293">
    <property type="entry name" value="NUDIX"/>
    <property type="match status" value="1"/>
</dbReference>
<dbReference type="AlphaFoldDB" id="A0A518BD69"/>
<name>A0A518BD69_9BACT</name>
<sequence length="232" mass="26009">MNLSPVVESQFRGKTTWTVFPPTDKERALSHTYKYARPALTVDVAVFAPIDGELQVLLIRRASEPFRDRWALPGGFVEPEEPISLAALRELQEETGLRPRKFYPVGAYGDPGRDPRGWTVSALFYTIVDAAGHVPDAQSDAKEAGWKSTRLPPPLAFDHRVLVSDALARMRDDLYTQPVATDLFPARFEEELLVKRFAELGAGEDDPCRLVRRLTDAGLLTTEEHGLFCWVT</sequence>
<dbReference type="Gene3D" id="3.90.79.10">
    <property type="entry name" value="Nucleoside Triphosphate Pyrophosphohydrolase"/>
    <property type="match status" value="1"/>
</dbReference>
<evidence type="ECO:0000256" key="2">
    <source>
        <dbReference type="RuleBase" id="RU003476"/>
    </source>
</evidence>
<dbReference type="CDD" id="cd18873">
    <property type="entry name" value="NUDIX_NadM_like"/>
    <property type="match status" value="1"/>
</dbReference>
<dbReference type="PROSITE" id="PS00893">
    <property type="entry name" value="NUDIX_BOX"/>
    <property type="match status" value="1"/>
</dbReference>
<dbReference type="GO" id="GO:0016787">
    <property type="term" value="F:hydrolase activity"/>
    <property type="evidence" value="ECO:0007669"/>
    <property type="project" value="UniProtKB-KW"/>
</dbReference>
<dbReference type="InterPro" id="IPR000086">
    <property type="entry name" value="NUDIX_hydrolase_dom"/>
</dbReference>
<dbReference type="InterPro" id="IPR015797">
    <property type="entry name" value="NUDIX_hydrolase-like_dom_sf"/>
</dbReference>
<dbReference type="SUPFAM" id="SSF55811">
    <property type="entry name" value="Nudix"/>
    <property type="match status" value="1"/>
</dbReference>
<dbReference type="GO" id="GO:0016779">
    <property type="term" value="F:nucleotidyltransferase activity"/>
    <property type="evidence" value="ECO:0007669"/>
    <property type="project" value="UniProtKB-KW"/>
</dbReference>
<comment type="similarity">
    <text evidence="2">Belongs to the Nudix hydrolase family.</text>
</comment>
<dbReference type="PRINTS" id="PR00502">
    <property type="entry name" value="NUDIXFAMILY"/>
</dbReference>
<dbReference type="Proteomes" id="UP000317093">
    <property type="component" value="Chromosome"/>
</dbReference>
<evidence type="ECO:0000259" key="3">
    <source>
        <dbReference type="PROSITE" id="PS51462"/>
    </source>
</evidence>
<accession>A0A518BD69</accession>
<feature type="domain" description="Nudix hydrolase" evidence="3">
    <location>
        <begin position="37"/>
        <end position="169"/>
    </location>
</feature>
<dbReference type="EMBL" id="CP036279">
    <property type="protein sequence ID" value="QDU64863.1"/>
    <property type="molecule type" value="Genomic_DNA"/>
</dbReference>
<evidence type="ECO:0000313" key="5">
    <source>
        <dbReference type="Proteomes" id="UP000317093"/>
    </source>
</evidence>
<dbReference type="PROSITE" id="PS51462">
    <property type="entry name" value="NUDIX"/>
    <property type="match status" value="1"/>
</dbReference>
<dbReference type="KEGG" id="knv:Pan216_57560"/>
<evidence type="ECO:0000313" key="4">
    <source>
        <dbReference type="EMBL" id="QDU64863.1"/>
    </source>
</evidence>
<proteinExistence type="inferred from homology"/>
<gene>
    <name evidence="4" type="ORF">Pan216_57560</name>
</gene>
<dbReference type="InterPro" id="IPR020476">
    <property type="entry name" value="Nudix_hydrolase"/>
</dbReference>